<evidence type="ECO:0008006" key="3">
    <source>
        <dbReference type="Google" id="ProtNLM"/>
    </source>
</evidence>
<dbReference type="EMBL" id="FNNI01000006">
    <property type="protein sequence ID" value="SDX54756.1"/>
    <property type="molecule type" value="Genomic_DNA"/>
</dbReference>
<protein>
    <recommendedName>
        <fullName evidence="3">Nucleotidyltransferase substrate binding protein, HI0074 family</fullName>
    </recommendedName>
</protein>
<organism evidence="1 2">
    <name type="scientific">Aidingimonas halophila</name>
    <dbReference type="NCBI Taxonomy" id="574349"/>
    <lineage>
        <taxon>Bacteria</taxon>
        <taxon>Pseudomonadati</taxon>
        <taxon>Pseudomonadota</taxon>
        <taxon>Gammaproteobacteria</taxon>
        <taxon>Oceanospirillales</taxon>
        <taxon>Halomonadaceae</taxon>
        <taxon>Aidingimonas</taxon>
    </lineage>
</organism>
<dbReference type="Gene3D" id="1.20.120.330">
    <property type="entry name" value="Nucleotidyltransferases domain 2"/>
    <property type="match status" value="1"/>
</dbReference>
<keyword evidence="2" id="KW-1185">Reference proteome</keyword>
<dbReference type="SUPFAM" id="SSF81593">
    <property type="entry name" value="Nucleotidyltransferase substrate binding subunit/domain"/>
    <property type="match status" value="1"/>
</dbReference>
<evidence type="ECO:0000313" key="2">
    <source>
        <dbReference type="Proteomes" id="UP000198500"/>
    </source>
</evidence>
<gene>
    <name evidence="1" type="ORF">SAMN05443545_10641</name>
</gene>
<evidence type="ECO:0000313" key="1">
    <source>
        <dbReference type="EMBL" id="SDX54756.1"/>
    </source>
</evidence>
<accession>A0A1H3CKY9</accession>
<name>A0A1H3CKY9_9GAMM</name>
<sequence length="161" mass="18353">MTNGGDGRARLAFLSRIVRKEADHLELTTQRLFSNVGVLTSQDVTAWIEDVDLSERLDAFVARFGRLQDTIGDKLIPSFLNYLGESVGPAVDNLDKAERFGWIDSADDWYSLRKLRNQMVHEYIEDMVILADALETGRQFVPALKNMSYRLADEVDQRLSR</sequence>
<dbReference type="Proteomes" id="UP000198500">
    <property type="component" value="Unassembled WGS sequence"/>
</dbReference>
<dbReference type="RefSeq" id="WP_092570086.1">
    <property type="nucleotide sequence ID" value="NZ_BMXH01000010.1"/>
</dbReference>
<dbReference type="AlphaFoldDB" id="A0A1H3CKY9"/>
<proteinExistence type="predicted"/>
<dbReference type="OrthoDB" id="13547at2"/>
<reference evidence="1 2" key="1">
    <citation type="submission" date="2016-10" db="EMBL/GenBank/DDBJ databases">
        <authorList>
            <person name="de Groot N.N."/>
        </authorList>
    </citation>
    <scope>NUCLEOTIDE SEQUENCE [LARGE SCALE GENOMIC DNA]</scope>
    <source>
        <strain evidence="1 2">DSM 19219</strain>
    </source>
</reference>
<dbReference type="STRING" id="574349.SAMN05443545_10641"/>